<organism evidence="1 2">
    <name type="scientific">Bordetella genomosp. 10</name>
    <dbReference type="NCBI Taxonomy" id="1416804"/>
    <lineage>
        <taxon>Bacteria</taxon>
        <taxon>Pseudomonadati</taxon>
        <taxon>Pseudomonadota</taxon>
        <taxon>Betaproteobacteria</taxon>
        <taxon>Burkholderiales</taxon>
        <taxon>Alcaligenaceae</taxon>
        <taxon>Bordetella</taxon>
    </lineage>
</organism>
<sequence>MTDTQFPFKTPTAAIVHAFNDERHGGARPASARLADKRLADVPEFGGSDGGAEKATALDMLTKGLTKLQLAALRARYAPRQRRCPCCNQQVPREDWQAALRELAGAASPTVDMPSIRGPLLAALIQRYYEGNTPGLEQLAGNHGVSLSSVSRANSLVVPWLRGARKTKSDTAPIQGVEQIAFERAEGILRGGGFIE</sequence>
<dbReference type="EMBL" id="NEVM01000005">
    <property type="protein sequence ID" value="OZI31747.1"/>
    <property type="molecule type" value="Genomic_DNA"/>
</dbReference>
<dbReference type="OrthoDB" id="8635944at2"/>
<protein>
    <submittedName>
        <fullName evidence="1">Uncharacterized protein</fullName>
    </submittedName>
</protein>
<comment type="caution">
    <text evidence="1">The sequence shown here is derived from an EMBL/GenBank/DDBJ whole genome shotgun (WGS) entry which is preliminary data.</text>
</comment>
<name>A0A261S424_9BORD</name>
<dbReference type="Proteomes" id="UP000216020">
    <property type="component" value="Unassembled WGS sequence"/>
</dbReference>
<dbReference type="RefSeq" id="WP_094856153.1">
    <property type="nucleotide sequence ID" value="NZ_NEVM01000005.1"/>
</dbReference>
<proteinExistence type="predicted"/>
<keyword evidence="2" id="KW-1185">Reference proteome</keyword>
<dbReference type="AlphaFoldDB" id="A0A261S424"/>
<reference evidence="2" key="1">
    <citation type="submission" date="2017-05" db="EMBL/GenBank/DDBJ databases">
        <title>Complete and WGS of Bordetella genogroups.</title>
        <authorList>
            <person name="Spilker T."/>
            <person name="Lipuma J."/>
        </authorList>
    </citation>
    <scope>NUCLEOTIDE SEQUENCE [LARGE SCALE GENOMIC DNA]</scope>
    <source>
        <strain evidence="2">AU16122</strain>
    </source>
</reference>
<evidence type="ECO:0000313" key="1">
    <source>
        <dbReference type="EMBL" id="OZI31747.1"/>
    </source>
</evidence>
<evidence type="ECO:0000313" key="2">
    <source>
        <dbReference type="Proteomes" id="UP000216020"/>
    </source>
</evidence>
<accession>A0A261S424</accession>
<gene>
    <name evidence="1" type="ORF">CAL29_28155</name>
</gene>